<keyword evidence="1" id="KW-0472">Membrane</keyword>
<accession>A0ABU9Q218</accession>
<gene>
    <name evidence="2" type="primary">cydX</name>
    <name evidence="2" type="ORF">V8G57_23025</name>
</gene>
<dbReference type="Proteomes" id="UP001495910">
    <property type="component" value="Unassembled WGS sequence"/>
</dbReference>
<feature type="transmembrane region" description="Helical" evidence="1">
    <location>
        <begin position="6"/>
        <end position="24"/>
    </location>
</feature>
<evidence type="ECO:0000256" key="1">
    <source>
        <dbReference type="SAM" id="Phobius"/>
    </source>
</evidence>
<name>A0ABU9Q218_9BURK</name>
<reference evidence="2 3" key="1">
    <citation type="submission" date="2024-02" db="EMBL/GenBank/DDBJ databases">
        <title>Draft genome sequence of Collimonas sp. strain H4R21, an effective mineral-weathering bacterial strain isolated from the beech rhizosphere.</title>
        <authorList>
            <person name="Morin E."/>
            <person name="Uroz S."/>
            <person name="Leveau J.H.J."/>
            <person name="Kumar R."/>
            <person name="Rey M.W."/>
            <person name="Pham J."/>
        </authorList>
    </citation>
    <scope>NUCLEOTIDE SEQUENCE [LARGE SCALE GENOMIC DNA]</scope>
    <source>
        <strain evidence="2 3">H4R21</strain>
    </source>
</reference>
<dbReference type="EMBL" id="JBANDC010000022">
    <property type="protein sequence ID" value="MEM4990282.1"/>
    <property type="molecule type" value="Genomic_DNA"/>
</dbReference>
<keyword evidence="3" id="KW-1185">Reference proteome</keyword>
<comment type="caution">
    <text evidence="2">The sequence shown here is derived from an EMBL/GenBank/DDBJ whole genome shotgun (WGS) entry which is preliminary data.</text>
</comment>
<dbReference type="InterPro" id="IPR011724">
    <property type="entry name" value="Cyd_oper_YbgT"/>
</dbReference>
<dbReference type="InterPro" id="IPR012994">
    <property type="entry name" value="YbgT_YccB"/>
</dbReference>
<dbReference type="Pfam" id="PF08173">
    <property type="entry name" value="YbgT_YccB"/>
    <property type="match status" value="1"/>
</dbReference>
<keyword evidence="1" id="KW-1133">Transmembrane helix</keyword>
<proteinExistence type="predicted"/>
<dbReference type="RefSeq" id="WP_092393316.1">
    <property type="nucleotide sequence ID" value="NZ_JBANDC010000022.1"/>
</dbReference>
<sequence>MWYFAWILGVGLALAFGIINVMWLEANYAFGSRDEETTRERFESAAAEYEARTRKK</sequence>
<dbReference type="NCBIfam" id="TIGR02106">
    <property type="entry name" value="cyd_oper_ybgT"/>
    <property type="match status" value="1"/>
</dbReference>
<keyword evidence="1" id="KW-0812">Transmembrane</keyword>
<evidence type="ECO:0000313" key="3">
    <source>
        <dbReference type="Proteomes" id="UP001495910"/>
    </source>
</evidence>
<protein>
    <submittedName>
        <fullName evidence="2">Cytochrome bd-I oxidase subunit CydX</fullName>
    </submittedName>
</protein>
<evidence type="ECO:0000313" key="2">
    <source>
        <dbReference type="EMBL" id="MEM4990282.1"/>
    </source>
</evidence>
<organism evidence="2 3">
    <name type="scientific">Collimonas rhizosphaerae</name>
    <dbReference type="NCBI Taxonomy" id="3126357"/>
    <lineage>
        <taxon>Bacteria</taxon>
        <taxon>Pseudomonadati</taxon>
        <taxon>Pseudomonadota</taxon>
        <taxon>Betaproteobacteria</taxon>
        <taxon>Burkholderiales</taxon>
        <taxon>Oxalobacteraceae</taxon>
        <taxon>Collimonas</taxon>
    </lineage>
</organism>